<organism evidence="2 4">
    <name type="scientific">Phytophthora infestans</name>
    <name type="common">Potato late blight agent</name>
    <name type="synonym">Botrytis infestans</name>
    <dbReference type="NCBI Taxonomy" id="4787"/>
    <lineage>
        <taxon>Eukaryota</taxon>
        <taxon>Sar</taxon>
        <taxon>Stramenopiles</taxon>
        <taxon>Oomycota</taxon>
        <taxon>Peronosporomycetes</taxon>
        <taxon>Peronosporales</taxon>
        <taxon>Peronosporaceae</taxon>
        <taxon>Phytophthora</taxon>
    </lineage>
</organism>
<dbReference type="EMBL" id="JAACNO010001747">
    <property type="protein sequence ID" value="KAF4137796.1"/>
    <property type="molecule type" value="Genomic_DNA"/>
</dbReference>
<evidence type="ECO:0000313" key="3">
    <source>
        <dbReference type="EMBL" id="KAF4138523.1"/>
    </source>
</evidence>
<accession>A0A8S9UAJ8</accession>
<dbReference type="EMBL" id="JAACNO010001667">
    <property type="protein sequence ID" value="KAF4138523.1"/>
    <property type="molecule type" value="Genomic_DNA"/>
</dbReference>
<comment type="caution">
    <text evidence="2">The sequence shown here is derived from an EMBL/GenBank/DDBJ whole genome shotgun (WGS) entry which is preliminary data.</text>
</comment>
<sequence>IFNQSSSLPLRRPSAADSLNGQQSRKEPIAIMTKEYTLDEIRRLADSNPEKLAQEYQASRAATANLVDRARAGIAARTANPPTNKFNAWAQGYGNRFIYSGSFKPIAHMMLIVGGAGCAVEWWCHHRHAHAEKKDEHH</sequence>
<protein>
    <submittedName>
        <fullName evidence="2">Uncharacterized protein</fullName>
    </submittedName>
</protein>
<reference evidence="2" key="1">
    <citation type="submission" date="2020-03" db="EMBL/GenBank/DDBJ databases">
        <title>Hybrid Assembly of Korean Phytophthora infestans isolates.</title>
        <authorList>
            <person name="Prokchorchik M."/>
            <person name="Lee Y."/>
            <person name="Seo J."/>
            <person name="Cho J.-H."/>
            <person name="Park Y.-E."/>
            <person name="Jang D.-C."/>
            <person name="Im J.-S."/>
            <person name="Choi J.-G."/>
            <person name="Park H.-J."/>
            <person name="Lee G.-B."/>
            <person name="Lee Y.-G."/>
            <person name="Hong S.-Y."/>
            <person name="Cho K."/>
            <person name="Sohn K.H."/>
        </authorList>
    </citation>
    <scope>NUCLEOTIDE SEQUENCE</scope>
    <source>
        <strain evidence="2">KR_2_A2</strain>
    </source>
</reference>
<evidence type="ECO:0000313" key="2">
    <source>
        <dbReference type="EMBL" id="KAF4137796.1"/>
    </source>
</evidence>
<gene>
    <name evidence="3" type="ORF">GN958_ATG12265</name>
    <name evidence="2" type="ORF">GN958_ATG13015</name>
</gene>
<proteinExistence type="predicted"/>
<feature type="non-terminal residue" evidence="2">
    <location>
        <position position="138"/>
    </location>
</feature>
<name>A0A8S9UAJ8_PHYIN</name>
<feature type="region of interest" description="Disordered" evidence="1">
    <location>
        <begin position="1"/>
        <end position="26"/>
    </location>
</feature>
<dbReference type="Proteomes" id="UP000704712">
    <property type="component" value="Unassembled WGS sequence"/>
</dbReference>
<evidence type="ECO:0000313" key="4">
    <source>
        <dbReference type="Proteomes" id="UP000704712"/>
    </source>
</evidence>
<dbReference type="AlphaFoldDB" id="A0A8S9UAJ8"/>
<evidence type="ECO:0000256" key="1">
    <source>
        <dbReference type="SAM" id="MobiDB-lite"/>
    </source>
</evidence>